<dbReference type="EMBL" id="BMAT01003999">
    <property type="protein sequence ID" value="GFR66121.1"/>
    <property type="molecule type" value="Genomic_DNA"/>
</dbReference>
<dbReference type="Proteomes" id="UP000762676">
    <property type="component" value="Unassembled WGS sequence"/>
</dbReference>
<reference evidence="1 2" key="1">
    <citation type="journal article" date="2021" name="Elife">
        <title>Chloroplast acquisition without the gene transfer in kleptoplastic sea slugs, Plakobranchus ocellatus.</title>
        <authorList>
            <person name="Maeda T."/>
            <person name="Takahashi S."/>
            <person name="Yoshida T."/>
            <person name="Shimamura S."/>
            <person name="Takaki Y."/>
            <person name="Nagai Y."/>
            <person name="Toyoda A."/>
            <person name="Suzuki Y."/>
            <person name="Arimoto A."/>
            <person name="Ishii H."/>
            <person name="Satoh N."/>
            <person name="Nishiyama T."/>
            <person name="Hasebe M."/>
            <person name="Maruyama T."/>
            <person name="Minagawa J."/>
            <person name="Obokata J."/>
            <person name="Shigenobu S."/>
        </authorList>
    </citation>
    <scope>NUCLEOTIDE SEQUENCE [LARGE SCALE GENOMIC DNA]</scope>
</reference>
<sequence length="101" mass="11135">MDCYFVAVVGLVYSIDLESDTTQDAIVVEQLMERSLAKANRENCTKITKSAPAGWGSGKYLPVVKLRQRNGGSGPRKETVGYGLTIHTVKTACYRNVNKEH</sequence>
<name>A0AAV4EZB5_9GAST</name>
<protein>
    <submittedName>
        <fullName evidence="1">Uncharacterized protein</fullName>
    </submittedName>
</protein>
<accession>A0AAV4EZB5</accession>
<gene>
    <name evidence="1" type="ORF">ElyMa_001962600</name>
</gene>
<evidence type="ECO:0000313" key="2">
    <source>
        <dbReference type="Proteomes" id="UP000762676"/>
    </source>
</evidence>
<proteinExistence type="predicted"/>
<organism evidence="1 2">
    <name type="scientific">Elysia marginata</name>
    <dbReference type="NCBI Taxonomy" id="1093978"/>
    <lineage>
        <taxon>Eukaryota</taxon>
        <taxon>Metazoa</taxon>
        <taxon>Spiralia</taxon>
        <taxon>Lophotrochozoa</taxon>
        <taxon>Mollusca</taxon>
        <taxon>Gastropoda</taxon>
        <taxon>Heterobranchia</taxon>
        <taxon>Euthyneura</taxon>
        <taxon>Panpulmonata</taxon>
        <taxon>Sacoglossa</taxon>
        <taxon>Placobranchoidea</taxon>
        <taxon>Plakobranchidae</taxon>
        <taxon>Elysia</taxon>
    </lineage>
</organism>
<keyword evidence="2" id="KW-1185">Reference proteome</keyword>
<evidence type="ECO:0000313" key="1">
    <source>
        <dbReference type="EMBL" id="GFR66121.1"/>
    </source>
</evidence>
<comment type="caution">
    <text evidence="1">The sequence shown here is derived from an EMBL/GenBank/DDBJ whole genome shotgun (WGS) entry which is preliminary data.</text>
</comment>
<dbReference type="AlphaFoldDB" id="A0AAV4EZB5"/>